<name>A0ABU1W603_9GAMM</name>
<evidence type="ECO:0000313" key="2">
    <source>
        <dbReference type="Proteomes" id="UP001257909"/>
    </source>
</evidence>
<dbReference type="EMBL" id="JAVDWR010000047">
    <property type="protein sequence ID" value="MDR7123173.1"/>
    <property type="molecule type" value="Genomic_DNA"/>
</dbReference>
<evidence type="ECO:0000313" key="1">
    <source>
        <dbReference type="EMBL" id="MDR7123173.1"/>
    </source>
</evidence>
<dbReference type="Gene3D" id="2.180.10.10">
    <property type="entry name" value="RHS repeat-associated core"/>
    <property type="match status" value="1"/>
</dbReference>
<evidence type="ECO:0008006" key="3">
    <source>
        <dbReference type="Google" id="ProtNLM"/>
    </source>
</evidence>
<proteinExistence type="predicted"/>
<comment type="caution">
    <text evidence="1">The sequence shown here is derived from an EMBL/GenBank/DDBJ whole genome shotgun (WGS) entry which is preliminary data.</text>
</comment>
<reference evidence="1 2" key="1">
    <citation type="submission" date="2023-07" db="EMBL/GenBank/DDBJ databases">
        <title>Sorghum-associated microbial communities from plants grown in Nebraska, USA.</title>
        <authorList>
            <person name="Schachtman D."/>
        </authorList>
    </citation>
    <scope>NUCLEOTIDE SEQUENCE [LARGE SCALE GENOMIC DNA]</scope>
    <source>
        <strain evidence="1 2">4138</strain>
    </source>
</reference>
<protein>
    <recommendedName>
        <fullName evidence="3">RHS repeat-associated core domain-containing protein</fullName>
    </recommendedName>
</protein>
<gene>
    <name evidence="1" type="ORF">J2W69_004161</name>
</gene>
<organism evidence="1 2">
    <name type="scientific">Rheinheimera soli</name>
    <dbReference type="NCBI Taxonomy" id="443616"/>
    <lineage>
        <taxon>Bacteria</taxon>
        <taxon>Pseudomonadati</taxon>
        <taxon>Pseudomonadota</taxon>
        <taxon>Gammaproteobacteria</taxon>
        <taxon>Chromatiales</taxon>
        <taxon>Chromatiaceae</taxon>
        <taxon>Rheinheimera</taxon>
    </lineage>
</organism>
<keyword evidence="2" id="KW-1185">Reference proteome</keyword>
<sequence length="158" mass="16388">MSVDPVIQSPGNSQSLNPYSYIMNNPLAGTDPTGYSAENLKLEKVEVTEKTEKFAPTGSRIKREVTSSVSAKGTYSNGATQTATVSFSGGIPASMTIGSVKEATKGVANQLGNAARSVAGSLSKGGIAGVALTPMSTATDDEMEMLVAPILKENKHYK</sequence>
<accession>A0ABU1W603</accession>
<dbReference type="Proteomes" id="UP001257909">
    <property type="component" value="Unassembled WGS sequence"/>
</dbReference>